<evidence type="ECO:0000256" key="2">
    <source>
        <dbReference type="ARBA" id="ARBA00022638"/>
    </source>
</evidence>
<dbReference type="Proteomes" id="UP000446658">
    <property type="component" value="Unassembled WGS sequence"/>
</dbReference>
<dbReference type="GO" id="GO:0009253">
    <property type="term" value="P:peptidoglycan catabolic process"/>
    <property type="evidence" value="ECO:0007669"/>
    <property type="project" value="InterPro"/>
</dbReference>
<proteinExistence type="inferred from homology"/>
<dbReference type="InterPro" id="IPR023346">
    <property type="entry name" value="Lysozyme-like_dom_sf"/>
</dbReference>
<keyword evidence="5" id="KW-1185">Reference proteome</keyword>
<dbReference type="GO" id="GO:0042742">
    <property type="term" value="P:defense response to bacterium"/>
    <property type="evidence" value="ECO:0007669"/>
    <property type="project" value="UniProtKB-KW"/>
</dbReference>
<dbReference type="InterPro" id="IPR052619">
    <property type="entry name" value="Phage_lysozyme-like"/>
</dbReference>
<accession>A0A844GHS5</accession>
<evidence type="ECO:0000313" key="5">
    <source>
        <dbReference type="Proteomes" id="UP000446658"/>
    </source>
</evidence>
<evidence type="ECO:0000256" key="1">
    <source>
        <dbReference type="ARBA" id="ARBA00022529"/>
    </source>
</evidence>
<dbReference type="EMBL" id="WLYX01000001">
    <property type="protein sequence ID" value="MTD34045.1"/>
    <property type="molecule type" value="Genomic_DNA"/>
</dbReference>
<organism evidence="4 5">
    <name type="scientific">Paludibacterium denitrificans</name>
    <dbReference type="NCBI Taxonomy" id="2675226"/>
    <lineage>
        <taxon>Bacteria</taxon>
        <taxon>Pseudomonadati</taxon>
        <taxon>Pseudomonadota</taxon>
        <taxon>Betaproteobacteria</taxon>
        <taxon>Neisseriales</taxon>
        <taxon>Chromobacteriaceae</taxon>
        <taxon>Paludibacterium</taxon>
    </lineage>
</organism>
<dbReference type="Pfam" id="PF00959">
    <property type="entry name" value="Phage_lysozyme"/>
    <property type="match status" value="1"/>
</dbReference>
<dbReference type="SUPFAM" id="SSF53955">
    <property type="entry name" value="Lysozyme-like"/>
    <property type="match status" value="1"/>
</dbReference>
<dbReference type="GO" id="GO:0031640">
    <property type="term" value="P:killing of cells of another organism"/>
    <property type="evidence" value="ECO:0007669"/>
    <property type="project" value="UniProtKB-KW"/>
</dbReference>
<dbReference type="PANTHER" id="PTHR37406:SF1">
    <property type="entry name" value="T4-TYPE LYSOZYME 1-RELATED"/>
    <property type="match status" value="1"/>
</dbReference>
<dbReference type="Gene3D" id="1.10.530.40">
    <property type="match status" value="1"/>
</dbReference>
<gene>
    <name evidence="4" type="ORF">GKE73_16560</name>
</gene>
<comment type="catalytic activity">
    <reaction evidence="3">
        <text>Hydrolysis of (1-&gt;4)-beta-linkages between N-acetylmuramic acid and N-acetyl-D-glucosamine residues in a peptidoglycan and between N-acetyl-D-glucosamine residues in chitodextrins.</text>
        <dbReference type="EC" id="3.2.1.17"/>
    </reaction>
</comment>
<evidence type="ECO:0000256" key="3">
    <source>
        <dbReference type="RuleBase" id="RU003788"/>
    </source>
</evidence>
<dbReference type="PANTHER" id="PTHR37406">
    <property type="entry name" value="T4-TYPE LYSOZYME 1-RELATED"/>
    <property type="match status" value="1"/>
</dbReference>
<keyword evidence="2 3" id="KW-0081">Bacteriolytic enzyme</keyword>
<dbReference type="InterPro" id="IPR002196">
    <property type="entry name" value="Glyco_hydro_24"/>
</dbReference>
<dbReference type="EC" id="3.2.1.17" evidence="3"/>
<keyword evidence="3 4" id="KW-0378">Hydrolase</keyword>
<reference evidence="4 5" key="1">
    <citation type="submission" date="2019-11" db="EMBL/GenBank/DDBJ databases">
        <title>Draft genome sequence of Paludibacterium sp. dN18-1.</title>
        <authorList>
            <person name="Im W.-T."/>
        </authorList>
    </citation>
    <scope>NUCLEOTIDE SEQUENCE [LARGE SCALE GENOMIC DNA]</scope>
    <source>
        <strain evidence="5">dN 18-1</strain>
    </source>
</reference>
<dbReference type="InterPro" id="IPR023347">
    <property type="entry name" value="Lysozyme_dom_sf"/>
</dbReference>
<evidence type="ECO:0000313" key="4">
    <source>
        <dbReference type="EMBL" id="MTD34045.1"/>
    </source>
</evidence>
<keyword evidence="3" id="KW-0326">Glycosidase</keyword>
<comment type="similarity">
    <text evidence="3">Belongs to the glycosyl hydrolase 24 family.</text>
</comment>
<name>A0A844GHS5_9NEIS</name>
<dbReference type="GO" id="GO:0003796">
    <property type="term" value="F:lysozyme activity"/>
    <property type="evidence" value="ECO:0007669"/>
    <property type="project" value="UniProtKB-EC"/>
</dbReference>
<dbReference type="AlphaFoldDB" id="A0A844GHS5"/>
<protein>
    <recommendedName>
        <fullName evidence="3">Lysozyme</fullName>
        <ecNumber evidence="3">3.2.1.17</ecNumber>
    </recommendedName>
</protein>
<keyword evidence="1 3" id="KW-0929">Antimicrobial</keyword>
<sequence length="153" mass="16903">MQTMNQALLIAELRRDEGVRYRPYLDTATPPRRTVGVGHNMDAKPLPSGWVFPLSDAQVNQLLASDLQAVYSGLDAKLPWWRTLDEVRQRVVANMAFNLGVGGLLGFPNTLAVMRLSNYASAAAHMKASAWYKQVGQRAVRLCQAMETGVMPS</sequence>
<comment type="caution">
    <text evidence="4">The sequence shown here is derived from an EMBL/GenBank/DDBJ whole genome shotgun (WGS) entry which is preliminary data.</text>
</comment>
<dbReference type="GO" id="GO:0016998">
    <property type="term" value="P:cell wall macromolecule catabolic process"/>
    <property type="evidence" value="ECO:0007669"/>
    <property type="project" value="InterPro"/>
</dbReference>